<keyword evidence="2" id="KW-1185">Reference proteome</keyword>
<proteinExistence type="predicted"/>
<evidence type="ECO:0000313" key="2">
    <source>
        <dbReference type="Proteomes" id="UP000790709"/>
    </source>
</evidence>
<reference evidence="1" key="1">
    <citation type="journal article" date="2021" name="New Phytol.">
        <title>Evolutionary innovations through gain and loss of genes in the ectomycorrhizal Boletales.</title>
        <authorList>
            <person name="Wu G."/>
            <person name="Miyauchi S."/>
            <person name="Morin E."/>
            <person name="Kuo A."/>
            <person name="Drula E."/>
            <person name="Varga T."/>
            <person name="Kohler A."/>
            <person name="Feng B."/>
            <person name="Cao Y."/>
            <person name="Lipzen A."/>
            <person name="Daum C."/>
            <person name="Hundley H."/>
            <person name="Pangilinan J."/>
            <person name="Johnson J."/>
            <person name="Barry K."/>
            <person name="LaButti K."/>
            <person name="Ng V."/>
            <person name="Ahrendt S."/>
            <person name="Min B."/>
            <person name="Choi I.G."/>
            <person name="Park H."/>
            <person name="Plett J.M."/>
            <person name="Magnuson J."/>
            <person name="Spatafora J.W."/>
            <person name="Nagy L.G."/>
            <person name="Henrissat B."/>
            <person name="Grigoriev I.V."/>
            <person name="Yang Z.L."/>
            <person name="Xu J."/>
            <person name="Martin F.M."/>
        </authorList>
    </citation>
    <scope>NUCLEOTIDE SEQUENCE</scope>
    <source>
        <strain evidence="1">KUC20120723A-06</strain>
    </source>
</reference>
<sequence>MSTSPTETIVEPAREVAVESKDGSDMSITHTMDFGFIPIPKRLRYDPEKPFHFGLLLNASFGFASTLLDWKRAHNVNDCSFIVANLYYCQPLLSSSILRVSNVGITLIFALLVVEFSHSFNVTYDEVSRIPTLVQAGYAIGLLLISPLGDLVRRRQLVLLLVLMSMTLTIALAITSNLQVFEAISFLIGAVTVTPQILMPLAADLAAPERRAAALSVVLSGLMLGVLIARVLAGVIGNFASWRIVYYMSIGVQCFVLAGAYLLLPDYPAKNRDLTYWQILYSMAKYAVTEPLVVQTALMNIASSACFTAFWVTLTFLLGGPPYYYSTLVIGLFGLVGMLGVLVGPFTGRLIDRLIPWYATLVATILLLVFAAVQVAAGGINVAAVIIACFGMDVARQMQQVSLSTAIFSISASARARLNAILILSLFIGQVMGTSVGTEVFVQHGWRACAVLMMALYGFGFCVLLLRGPHCPRSRWFGYEGGFEARKKLVADKVNECVGDSQAGQNSLEVAPASDTPGSITRNDKEANEVDRLAAKEPATAV</sequence>
<name>A0ACB8BQL1_9AGAM</name>
<organism evidence="1 2">
    <name type="scientific">Leucogyrophana mollusca</name>
    <dbReference type="NCBI Taxonomy" id="85980"/>
    <lineage>
        <taxon>Eukaryota</taxon>
        <taxon>Fungi</taxon>
        <taxon>Dikarya</taxon>
        <taxon>Basidiomycota</taxon>
        <taxon>Agaricomycotina</taxon>
        <taxon>Agaricomycetes</taxon>
        <taxon>Agaricomycetidae</taxon>
        <taxon>Boletales</taxon>
        <taxon>Boletales incertae sedis</taxon>
        <taxon>Leucogyrophana</taxon>
    </lineage>
</organism>
<evidence type="ECO:0000313" key="1">
    <source>
        <dbReference type="EMBL" id="KAH7927664.1"/>
    </source>
</evidence>
<dbReference type="Proteomes" id="UP000790709">
    <property type="component" value="Unassembled WGS sequence"/>
</dbReference>
<accession>A0ACB8BQL1</accession>
<protein>
    <submittedName>
        <fullName evidence="1">MFS general substrate transporter</fullName>
    </submittedName>
</protein>
<comment type="caution">
    <text evidence="1">The sequence shown here is derived from an EMBL/GenBank/DDBJ whole genome shotgun (WGS) entry which is preliminary data.</text>
</comment>
<gene>
    <name evidence="1" type="ORF">BV22DRAFT_1118111</name>
</gene>
<dbReference type="EMBL" id="MU266363">
    <property type="protein sequence ID" value="KAH7927664.1"/>
    <property type="molecule type" value="Genomic_DNA"/>
</dbReference>